<protein>
    <submittedName>
        <fullName evidence="1">Uncharacterized protein</fullName>
    </submittedName>
</protein>
<organism evidence="1 2">
    <name type="scientific">Streptomyces albiaxialis</name>
    <dbReference type="NCBI Taxonomy" id="329523"/>
    <lineage>
        <taxon>Bacteria</taxon>
        <taxon>Bacillati</taxon>
        <taxon>Actinomycetota</taxon>
        <taxon>Actinomycetes</taxon>
        <taxon>Kitasatosporales</taxon>
        <taxon>Streptomycetaceae</taxon>
        <taxon>Streptomyces</taxon>
    </lineage>
</organism>
<evidence type="ECO:0000313" key="2">
    <source>
        <dbReference type="Proteomes" id="UP001500016"/>
    </source>
</evidence>
<gene>
    <name evidence="1" type="ORF">GCM10009801_65840</name>
</gene>
<sequence>MVYAGTSRPYMSESRAAKAARSRHWLIIEVPPFGRLRGGESLYGAWGASGSYDVRLRPVAPGARREPVRAQG</sequence>
<evidence type="ECO:0000313" key="1">
    <source>
        <dbReference type="EMBL" id="GAA2096341.1"/>
    </source>
</evidence>
<proteinExistence type="predicted"/>
<dbReference type="Proteomes" id="UP001500016">
    <property type="component" value="Unassembled WGS sequence"/>
</dbReference>
<comment type="caution">
    <text evidence="1">The sequence shown here is derived from an EMBL/GenBank/DDBJ whole genome shotgun (WGS) entry which is preliminary data.</text>
</comment>
<name>A0ABN2WPG4_9ACTN</name>
<accession>A0ABN2WPG4</accession>
<keyword evidence="2" id="KW-1185">Reference proteome</keyword>
<dbReference type="EMBL" id="BAAAPE010000016">
    <property type="protein sequence ID" value="GAA2096341.1"/>
    <property type="molecule type" value="Genomic_DNA"/>
</dbReference>
<reference evidence="1 2" key="1">
    <citation type="journal article" date="2019" name="Int. J. Syst. Evol. Microbiol.">
        <title>The Global Catalogue of Microorganisms (GCM) 10K type strain sequencing project: providing services to taxonomists for standard genome sequencing and annotation.</title>
        <authorList>
            <consortium name="The Broad Institute Genomics Platform"/>
            <consortium name="The Broad Institute Genome Sequencing Center for Infectious Disease"/>
            <person name="Wu L."/>
            <person name="Ma J."/>
        </authorList>
    </citation>
    <scope>NUCLEOTIDE SEQUENCE [LARGE SCALE GENOMIC DNA]</scope>
    <source>
        <strain evidence="1 2">JCM 15478</strain>
    </source>
</reference>